<feature type="non-terminal residue" evidence="2">
    <location>
        <position position="100"/>
    </location>
</feature>
<feature type="compositionally biased region" description="Basic residues" evidence="1">
    <location>
        <begin position="69"/>
        <end position="78"/>
    </location>
</feature>
<name>A0A6J4TWZ7_9ACTN</name>
<feature type="compositionally biased region" description="Basic residues" evidence="1">
    <location>
        <begin position="33"/>
        <end position="60"/>
    </location>
</feature>
<proteinExistence type="predicted"/>
<evidence type="ECO:0000313" key="2">
    <source>
        <dbReference type="EMBL" id="CAA9534628.1"/>
    </source>
</evidence>
<reference evidence="2" key="1">
    <citation type="submission" date="2020-02" db="EMBL/GenBank/DDBJ databases">
        <authorList>
            <person name="Meier V. D."/>
        </authorList>
    </citation>
    <scope>NUCLEOTIDE SEQUENCE</scope>
    <source>
        <strain evidence="2">AVDCRST_MAG30</strain>
    </source>
</reference>
<feature type="non-terminal residue" evidence="2">
    <location>
        <position position="1"/>
    </location>
</feature>
<accession>A0A6J4TWZ7</accession>
<dbReference type="AlphaFoldDB" id="A0A6J4TWZ7"/>
<protein>
    <submittedName>
        <fullName evidence="2">Uncharacterized protein</fullName>
    </submittedName>
</protein>
<dbReference type="EMBL" id="CADCVS010000537">
    <property type="protein sequence ID" value="CAA9534628.1"/>
    <property type="molecule type" value="Genomic_DNA"/>
</dbReference>
<feature type="region of interest" description="Disordered" evidence="1">
    <location>
        <begin position="1"/>
        <end position="100"/>
    </location>
</feature>
<gene>
    <name evidence="2" type="ORF">AVDCRST_MAG30-4106</name>
</gene>
<evidence type="ECO:0000256" key="1">
    <source>
        <dbReference type="SAM" id="MobiDB-lite"/>
    </source>
</evidence>
<organism evidence="2">
    <name type="scientific">uncultured Solirubrobacteraceae bacterium</name>
    <dbReference type="NCBI Taxonomy" id="1162706"/>
    <lineage>
        <taxon>Bacteria</taxon>
        <taxon>Bacillati</taxon>
        <taxon>Actinomycetota</taxon>
        <taxon>Thermoleophilia</taxon>
        <taxon>Solirubrobacterales</taxon>
        <taxon>Solirubrobacteraceae</taxon>
        <taxon>environmental samples</taxon>
    </lineage>
</organism>
<sequence>EARPPPSARPGARPPAHHARAGDRARGGPARVAGRRRPPLRGGRAARLRARRRGARRVRLGRPFPGARPHVRAGRRRAERAPRPAGCETAPVRGLGAAEL</sequence>